<proteinExistence type="predicted"/>
<evidence type="ECO:0008006" key="3">
    <source>
        <dbReference type="Google" id="ProtNLM"/>
    </source>
</evidence>
<dbReference type="Proteomes" id="UP000092498">
    <property type="component" value="Chromosome"/>
</dbReference>
<dbReference type="InParanoid" id="A0A1B1AL07"/>
<dbReference type="SUPFAM" id="SSF48452">
    <property type="entry name" value="TPR-like"/>
    <property type="match status" value="1"/>
</dbReference>
<reference evidence="1 2" key="1">
    <citation type="submission" date="2015-11" db="EMBL/GenBank/DDBJ databases">
        <title>Whole-Genome Sequence of Candidatus Oderbacter manganicum from the National Park Lower Oder Valley, Germany.</title>
        <authorList>
            <person name="Braun B."/>
            <person name="Liere K."/>
            <person name="Szewzyk U."/>
        </authorList>
    </citation>
    <scope>NUCLEOTIDE SEQUENCE [LARGE SCALE GENOMIC DNA]</scope>
    <source>
        <strain evidence="1 2">OTSz_A_272</strain>
    </source>
</reference>
<name>A0A1B1AL07_9PROT</name>
<dbReference type="RefSeq" id="WP_066773042.1">
    <property type="nucleotide sequence ID" value="NZ_CP013244.1"/>
</dbReference>
<dbReference type="EMBL" id="CP013244">
    <property type="protein sequence ID" value="ANP47225.1"/>
    <property type="molecule type" value="Genomic_DNA"/>
</dbReference>
<gene>
    <name evidence="1" type="ORF">ATE48_15505</name>
</gene>
<keyword evidence="2" id="KW-1185">Reference proteome</keyword>
<protein>
    <recommendedName>
        <fullName evidence="3">MalT-like TPR region domain-containing protein</fullName>
    </recommendedName>
</protein>
<dbReference type="KEGG" id="cbot:ATE48_15505"/>
<dbReference type="Gene3D" id="1.25.40.10">
    <property type="entry name" value="Tetratricopeptide repeat domain"/>
    <property type="match status" value="1"/>
</dbReference>
<evidence type="ECO:0000313" key="1">
    <source>
        <dbReference type="EMBL" id="ANP47225.1"/>
    </source>
</evidence>
<organism evidence="1 2">
    <name type="scientific">Candidatus Viadribacter manganicus</name>
    <dbReference type="NCBI Taxonomy" id="1759059"/>
    <lineage>
        <taxon>Bacteria</taxon>
        <taxon>Pseudomonadati</taxon>
        <taxon>Pseudomonadota</taxon>
        <taxon>Alphaproteobacteria</taxon>
        <taxon>Hyphomonadales</taxon>
        <taxon>Hyphomonadaceae</taxon>
        <taxon>Candidatus Viadribacter</taxon>
    </lineage>
</organism>
<accession>A0A1B1AL07</accession>
<dbReference type="InterPro" id="IPR011990">
    <property type="entry name" value="TPR-like_helical_dom_sf"/>
</dbReference>
<dbReference type="AlphaFoldDB" id="A0A1B1AL07"/>
<evidence type="ECO:0000313" key="2">
    <source>
        <dbReference type="Proteomes" id="UP000092498"/>
    </source>
</evidence>
<dbReference type="OrthoDB" id="8478605at2"/>
<sequence>MTENLTPRGPDAEAFWRAAQAGGPGAALAARRAAALWEKTDPSRAQRALALAVELAPLEPGPRLSLARLAAEAGELHAARAEAQTLLSQTTDPTAKTRALFMLGDLARAEGAADQARDFYGRVMKLQDATLAADRSDPNAARWFARARGRIAEIDASAGDFARAKSGAEGALAMLQAAAMQLSETPELAADIADAELRLGALELDANQPASARRRFREAIGRYEALAVTEKDEPHWRAVLSDAWALAAEADYTRGAADLAREAMDKSLQVRMRLAANDPRETWALAGTWRVRAALRAALGDNTAAADSMQQARLLAERLCKENASDEPARFLIHTLLDQADQALRAGELHIAHEAANQARALAERFAAQKDASAAWLADASACWDRIGEIARAGQTSSGDAFARAAEMRRLAYERARGDTRHARGLAAALVKQGDAALETHENAIARAAFNESAAIRLKLLEQAPNDRTAIHALAVALERLGLAAQALGDLAAARGAWEDELALAFQLFNQDDLEGLRFCAIVESHLAGAGGTEAEVHRRAALERFDALARAGVLTEREAALRKKLWGG</sequence>